<evidence type="ECO:0000256" key="9">
    <source>
        <dbReference type="ARBA" id="ARBA00023136"/>
    </source>
</evidence>
<keyword evidence="8 12" id="KW-1133">Transmembrane helix</keyword>
<dbReference type="Gene3D" id="3.40.50.2000">
    <property type="entry name" value="Glycogen Phosphorylase B"/>
    <property type="match status" value="2"/>
</dbReference>
<name>A0AAN6RQ32_9PEZI</name>
<evidence type="ECO:0000256" key="2">
    <source>
        <dbReference type="ARBA" id="ARBA00004586"/>
    </source>
</evidence>
<comment type="pathway">
    <text evidence="3 12">Protein modification; protein glycosylation.</text>
</comment>
<dbReference type="InterPro" id="IPR027054">
    <property type="entry name" value="ALG2"/>
</dbReference>
<proteinExistence type="inferred from homology"/>
<evidence type="ECO:0000313" key="15">
    <source>
        <dbReference type="EMBL" id="KAK3899252.1"/>
    </source>
</evidence>
<evidence type="ECO:0000256" key="1">
    <source>
        <dbReference type="ARBA" id="ARBA00003142"/>
    </source>
</evidence>
<feature type="domain" description="Glycosyltransferase subfamily 4-like N-terminal" evidence="14">
    <location>
        <begin position="19"/>
        <end position="208"/>
    </location>
</feature>
<dbReference type="SUPFAM" id="SSF53756">
    <property type="entry name" value="UDP-Glycosyltransferase/glycogen phosphorylase"/>
    <property type="match status" value="1"/>
</dbReference>
<reference evidence="15" key="1">
    <citation type="journal article" date="2023" name="Mol. Phylogenet. Evol.">
        <title>Genome-scale phylogeny and comparative genomics of the fungal order Sordariales.</title>
        <authorList>
            <person name="Hensen N."/>
            <person name="Bonometti L."/>
            <person name="Westerberg I."/>
            <person name="Brannstrom I.O."/>
            <person name="Guillou S."/>
            <person name="Cros-Aarteil S."/>
            <person name="Calhoun S."/>
            <person name="Haridas S."/>
            <person name="Kuo A."/>
            <person name="Mondo S."/>
            <person name="Pangilinan J."/>
            <person name="Riley R."/>
            <person name="LaButti K."/>
            <person name="Andreopoulos B."/>
            <person name="Lipzen A."/>
            <person name="Chen C."/>
            <person name="Yan M."/>
            <person name="Daum C."/>
            <person name="Ng V."/>
            <person name="Clum A."/>
            <person name="Steindorff A."/>
            <person name="Ohm R.A."/>
            <person name="Martin F."/>
            <person name="Silar P."/>
            <person name="Natvig D.O."/>
            <person name="Lalanne C."/>
            <person name="Gautier V."/>
            <person name="Ament-Velasquez S.L."/>
            <person name="Kruys A."/>
            <person name="Hutchinson M.I."/>
            <person name="Powell A.J."/>
            <person name="Barry K."/>
            <person name="Miller A.N."/>
            <person name="Grigoriev I.V."/>
            <person name="Debuchy R."/>
            <person name="Gladieux P."/>
            <person name="Hiltunen Thoren M."/>
            <person name="Johannesson H."/>
        </authorList>
    </citation>
    <scope>NUCLEOTIDE SEQUENCE</scope>
    <source>
        <strain evidence="15">CBS 103.79</strain>
    </source>
</reference>
<dbReference type="InterPro" id="IPR028098">
    <property type="entry name" value="Glyco_trans_4-like_N"/>
</dbReference>
<gene>
    <name evidence="15" type="ORF">C8A05DRAFT_18285</name>
</gene>
<feature type="transmembrane region" description="Helical" evidence="12">
    <location>
        <begin position="449"/>
        <end position="472"/>
    </location>
</feature>
<reference evidence="15" key="2">
    <citation type="submission" date="2023-05" db="EMBL/GenBank/DDBJ databases">
        <authorList>
            <consortium name="Lawrence Berkeley National Laboratory"/>
            <person name="Steindorff A."/>
            <person name="Hensen N."/>
            <person name="Bonometti L."/>
            <person name="Westerberg I."/>
            <person name="Brannstrom I.O."/>
            <person name="Guillou S."/>
            <person name="Cros-Aarteil S."/>
            <person name="Calhoun S."/>
            <person name="Haridas S."/>
            <person name="Kuo A."/>
            <person name="Mondo S."/>
            <person name="Pangilinan J."/>
            <person name="Riley R."/>
            <person name="Labutti K."/>
            <person name="Andreopoulos B."/>
            <person name="Lipzen A."/>
            <person name="Chen C."/>
            <person name="Yanf M."/>
            <person name="Daum C."/>
            <person name="Ng V."/>
            <person name="Clum A."/>
            <person name="Ohm R."/>
            <person name="Martin F."/>
            <person name="Silar P."/>
            <person name="Natvig D."/>
            <person name="Lalanne C."/>
            <person name="Gautier V."/>
            <person name="Ament-Velasquez S.L."/>
            <person name="Kruys A."/>
            <person name="Hutchinson M.I."/>
            <person name="Powell A.J."/>
            <person name="Barry K."/>
            <person name="Miller A.N."/>
            <person name="Grigoriev I.V."/>
            <person name="Debuchy R."/>
            <person name="Gladieux P."/>
            <person name="Thoren M.H."/>
            <person name="Johannesson H."/>
        </authorList>
    </citation>
    <scope>NUCLEOTIDE SEQUENCE</scope>
    <source>
        <strain evidence="15">CBS 103.79</strain>
    </source>
</reference>
<sequence>MAGDTKQKTVVFLHPDLGIGGAERLVVDAAVGLQKRGHRVVIFTSHCDPAHCFDEARDGTLDVRVRGNTLVPPSLLGRFAILCAILRQLHLILHIALLTPELRDLAPDAFFVDQLSAGLPLLKLLSPSRGARLFFYCHFPDLLLVQGRAGFLKRLYRVPFDALEQWSMGFADAIAVNSSFTKSIVSQTWPALASRRTLHVVYPCIDTSPAQSKTPSQTTKIDPLPWTPTTPAILSINRFERKKNIALALRAFAALPPHLRQSSKLILAGGYDPRVAENVSYHAELCDLATSLNLPHTTAKTLPSALTTPPDIPVLFLLSVPNLLKEILLASAKLLVYTPEGEHFGIVPLEAMLRRVPVLAADSGGPKETVVDGVTGWLRAPGDVGAWSKVMEDVLDEKNGVGAEKLKEMGRRGEERVRRKFGEGEMAGRLEGVLFGEEGAGEKGLGGGYLVGVLVAVVAAVVAAGVAVLLAGEWVGGGGRGKVRERVRVHVCH</sequence>
<dbReference type="PANTHER" id="PTHR45918">
    <property type="entry name" value="ALPHA-1,3/1,6-MANNOSYLTRANSFERASE ALG2"/>
    <property type="match status" value="1"/>
</dbReference>
<evidence type="ECO:0000313" key="16">
    <source>
        <dbReference type="Proteomes" id="UP001303889"/>
    </source>
</evidence>
<keyword evidence="7 12" id="KW-0256">Endoplasmic reticulum</keyword>
<comment type="catalytic activity">
    <reaction evidence="11 12">
        <text>an alpha-D-Man-(1-&gt;3)-beta-D-Man-(1-&gt;4)-beta-D-GlcNAc-(1-&gt;4)-alpha-D-GlcNAc-diphospho-di-trans,poly-cis-dolichol + GDP-alpha-D-mannose = an alpha-D-Man-(1-&gt;3)-[alpha-D-Man-(1-&gt;6)]-beta-D-Man-(1-&gt;4)-beta-D-GlcNAc-(1-&gt;4)-alpha-D-GlcNAc-diphospho-di-trans,poly-cis-dolichol + GDP + H(+)</text>
        <dbReference type="Rhea" id="RHEA:29519"/>
        <dbReference type="Rhea" id="RHEA-COMP:19513"/>
        <dbReference type="Rhea" id="RHEA-COMP:19515"/>
        <dbReference type="ChEBI" id="CHEBI:15378"/>
        <dbReference type="ChEBI" id="CHEBI:57527"/>
        <dbReference type="ChEBI" id="CHEBI:58189"/>
        <dbReference type="ChEBI" id="CHEBI:132510"/>
        <dbReference type="ChEBI" id="CHEBI:132511"/>
        <dbReference type="EC" id="2.4.1.257"/>
    </reaction>
    <physiologicalReaction direction="left-to-right" evidence="11 12">
        <dbReference type="Rhea" id="RHEA:29520"/>
    </physiologicalReaction>
</comment>
<keyword evidence="16" id="KW-1185">Reference proteome</keyword>
<evidence type="ECO:0000256" key="7">
    <source>
        <dbReference type="ARBA" id="ARBA00022824"/>
    </source>
</evidence>
<evidence type="ECO:0000256" key="10">
    <source>
        <dbReference type="ARBA" id="ARBA00045103"/>
    </source>
</evidence>
<dbReference type="InterPro" id="IPR001296">
    <property type="entry name" value="Glyco_trans_1"/>
</dbReference>
<dbReference type="PANTHER" id="PTHR45918:SF1">
    <property type="entry name" value="ALPHA-1,3_1,6-MANNOSYLTRANSFERASE ALG2"/>
    <property type="match status" value="1"/>
</dbReference>
<evidence type="ECO:0000259" key="13">
    <source>
        <dbReference type="Pfam" id="PF00534"/>
    </source>
</evidence>
<comment type="subcellular location">
    <subcellularLocation>
        <location evidence="2 12">Endoplasmic reticulum membrane</location>
    </subcellularLocation>
</comment>
<dbReference type="EMBL" id="MU855811">
    <property type="protein sequence ID" value="KAK3899252.1"/>
    <property type="molecule type" value="Genomic_DNA"/>
</dbReference>
<keyword evidence="5 12" id="KW-0808">Transferase</keyword>
<evidence type="ECO:0000256" key="3">
    <source>
        <dbReference type="ARBA" id="ARBA00004922"/>
    </source>
</evidence>
<dbReference type="AlphaFoldDB" id="A0AAN6RQ32"/>
<comment type="function">
    <text evidence="1 12">Mannosylates Man(2)GlcNAc(2)-dolichol diphosphate and Man(1)GlcNAc(2)-dolichol diphosphate to form Man(3)GlcNAc(2)-dolichol diphosphate.</text>
</comment>
<evidence type="ECO:0000259" key="14">
    <source>
        <dbReference type="Pfam" id="PF13439"/>
    </source>
</evidence>
<evidence type="ECO:0000256" key="4">
    <source>
        <dbReference type="ARBA" id="ARBA00022676"/>
    </source>
</evidence>
<dbReference type="GO" id="GO:0005789">
    <property type="term" value="C:endoplasmic reticulum membrane"/>
    <property type="evidence" value="ECO:0007669"/>
    <property type="project" value="UniProtKB-SubCell"/>
</dbReference>
<accession>A0AAN6RQ32</accession>
<dbReference type="EC" id="2.4.1.257" evidence="12"/>
<dbReference type="GO" id="GO:0004378">
    <property type="term" value="F:GDP-Man:Man(1)GlcNAc(2)-PP-Dol alpha-1,3-mannosyltransferase activity"/>
    <property type="evidence" value="ECO:0007669"/>
    <property type="project" value="UniProtKB-UniRule"/>
</dbReference>
<dbReference type="GO" id="GO:0102704">
    <property type="term" value="F:GDP-Man:Man(2)GlcNAc(2)-PP-Dol alpha-1,6-mannosyltransferase activity"/>
    <property type="evidence" value="ECO:0007669"/>
    <property type="project" value="UniProtKB-UniRule"/>
</dbReference>
<dbReference type="Pfam" id="PF00534">
    <property type="entry name" value="Glycos_transf_1"/>
    <property type="match status" value="1"/>
</dbReference>
<keyword evidence="6 12" id="KW-0812">Transmembrane</keyword>
<organism evidence="15 16">
    <name type="scientific">Staphylotrichum tortipilum</name>
    <dbReference type="NCBI Taxonomy" id="2831512"/>
    <lineage>
        <taxon>Eukaryota</taxon>
        <taxon>Fungi</taxon>
        <taxon>Dikarya</taxon>
        <taxon>Ascomycota</taxon>
        <taxon>Pezizomycotina</taxon>
        <taxon>Sordariomycetes</taxon>
        <taxon>Sordariomycetidae</taxon>
        <taxon>Sordariales</taxon>
        <taxon>Chaetomiaceae</taxon>
        <taxon>Staphylotrichum</taxon>
    </lineage>
</organism>
<comment type="catalytic activity">
    <reaction evidence="10 12">
        <text>a beta-D-Man-(1-&gt;4)-beta-D-GlcNAc-(1-&gt;4)-alpha-D-GlcNAc-diphospho-di-trans,poly-cis-dolichol + GDP-alpha-D-mannose = an alpha-D-Man-(1-&gt;3)-beta-D-Man-(1-&gt;4)-beta-D-GlcNAc-(1-&gt;4)-alpha-D-GlcNAc-diphospho-di-trans,poly-cis-dolichol + GDP + H(+)</text>
        <dbReference type="Rhea" id="RHEA:29515"/>
        <dbReference type="Rhea" id="RHEA-COMP:19511"/>
        <dbReference type="Rhea" id="RHEA-COMP:19513"/>
        <dbReference type="ChEBI" id="CHEBI:15378"/>
        <dbReference type="ChEBI" id="CHEBI:57527"/>
        <dbReference type="ChEBI" id="CHEBI:58189"/>
        <dbReference type="ChEBI" id="CHEBI:58472"/>
        <dbReference type="ChEBI" id="CHEBI:132510"/>
        <dbReference type="EC" id="2.4.1.132"/>
    </reaction>
    <physiologicalReaction direction="left-to-right" evidence="10 12">
        <dbReference type="Rhea" id="RHEA:29516"/>
    </physiologicalReaction>
</comment>
<evidence type="ECO:0000256" key="5">
    <source>
        <dbReference type="ARBA" id="ARBA00022679"/>
    </source>
</evidence>
<evidence type="ECO:0000256" key="12">
    <source>
        <dbReference type="RuleBase" id="RU367136"/>
    </source>
</evidence>
<evidence type="ECO:0000256" key="8">
    <source>
        <dbReference type="ARBA" id="ARBA00022989"/>
    </source>
</evidence>
<feature type="domain" description="Glycosyl transferase family 1" evidence="13">
    <location>
        <begin position="220"/>
        <end position="415"/>
    </location>
</feature>
<comment type="caution">
    <text evidence="15">The sequence shown here is derived from an EMBL/GenBank/DDBJ whole genome shotgun (WGS) entry which is preliminary data.</text>
</comment>
<keyword evidence="4 12" id="KW-0328">Glycosyltransferase</keyword>
<protein>
    <recommendedName>
        <fullName evidence="12">Alpha-1,3/1,6-mannosyltransferase ALG2</fullName>
        <ecNumber evidence="12">2.4.1.132</ecNumber>
        <ecNumber evidence="12">2.4.1.257</ecNumber>
    </recommendedName>
    <alternativeName>
        <fullName evidence="12">GDP-Man:Man(1)GlcNAc(2)-PP-Dol alpha-1,3-mannosyltransferase</fullName>
    </alternativeName>
</protein>
<dbReference type="EC" id="2.4.1.132" evidence="12"/>
<dbReference type="Pfam" id="PF13439">
    <property type="entry name" value="Glyco_transf_4"/>
    <property type="match status" value="1"/>
</dbReference>
<evidence type="ECO:0000256" key="6">
    <source>
        <dbReference type="ARBA" id="ARBA00022692"/>
    </source>
</evidence>
<dbReference type="Proteomes" id="UP001303889">
    <property type="component" value="Unassembled WGS sequence"/>
</dbReference>
<evidence type="ECO:0000256" key="11">
    <source>
        <dbReference type="ARBA" id="ARBA00045104"/>
    </source>
</evidence>
<keyword evidence="9 12" id="KW-0472">Membrane</keyword>
<comment type="similarity">
    <text evidence="12">Belongs to the glycosyltransferase group 1 family.</text>
</comment>